<feature type="transmembrane region" description="Helical" evidence="1">
    <location>
        <begin position="157"/>
        <end position="177"/>
    </location>
</feature>
<dbReference type="AlphaFoldDB" id="A0A9D2EM63"/>
<feature type="domain" description="CAAX prenyl protease 2/Lysostaphin resistance protein A-like" evidence="2">
    <location>
        <begin position="159"/>
        <end position="241"/>
    </location>
</feature>
<sequence>MNRAAFDINAFWFCAVLLHILGSIVFSVMGLLPLGTLFCLAALWGTYIHLSDKKRQSMFIALAGWLISGGVILTMPISYGSSLLMNLLMLLLVYYVCRQREVTLWKYCAFKKIPAVQGGIILLLTFVFLVIASYINAVSMLFVENRTAASLQGTGDIFLQSVLVFAVLPAITEEILFRGYIFRGIADKNVAVIISAVMFALLHMNFNQMSYAFIMGLLFALLVRSTDNLSVPVLVHLLFNLYNVFTAAFPENPAAVFFQTLNIGGYKLLGASLTDSSGEYSFQLMGIGSVIVILALSAAAALLWLLKKSSGNIAQSQRTTQENSMQKEGIPWKPDRTFWGSCAACLVIAVSYEFLL</sequence>
<keyword evidence="3" id="KW-0645">Protease</keyword>
<feature type="transmembrane region" description="Helical" evidence="1">
    <location>
        <begin position="282"/>
        <end position="306"/>
    </location>
</feature>
<feature type="transmembrane region" description="Helical" evidence="1">
    <location>
        <begin position="79"/>
        <end position="97"/>
    </location>
</feature>
<dbReference type="GO" id="GO:0004175">
    <property type="term" value="F:endopeptidase activity"/>
    <property type="evidence" value="ECO:0007669"/>
    <property type="project" value="UniProtKB-ARBA"/>
</dbReference>
<dbReference type="GO" id="GO:0080120">
    <property type="term" value="P:CAAX-box protein maturation"/>
    <property type="evidence" value="ECO:0007669"/>
    <property type="project" value="UniProtKB-ARBA"/>
</dbReference>
<evidence type="ECO:0000256" key="1">
    <source>
        <dbReference type="SAM" id="Phobius"/>
    </source>
</evidence>
<dbReference type="PANTHER" id="PTHR36435:SF1">
    <property type="entry name" value="CAAX AMINO TERMINAL PROTEASE FAMILY PROTEIN"/>
    <property type="match status" value="1"/>
</dbReference>
<feature type="transmembrane region" description="Helical" evidence="1">
    <location>
        <begin position="20"/>
        <end position="45"/>
    </location>
</feature>
<keyword evidence="1" id="KW-0472">Membrane</keyword>
<reference evidence="3" key="1">
    <citation type="journal article" date="2021" name="PeerJ">
        <title>Extensive microbial diversity within the chicken gut microbiome revealed by metagenomics and culture.</title>
        <authorList>
            <person name="Gilroy R."/>
            <person name="Ravi A."/>
            <person name="Getino M."/>
            <person name="Pursley I."/>
            <person name="Horton D.L."/>
            <person name="Alikhan N.F."/>
            <person name="Baker D."/>
            <person name="Gharbi K."/>
            <person name="Hall N."/>
            <person name="Watson M."/>
            <person name="Adriaenssens E.M."/>
            <person name="Foster-Nyarko E."/>
            <person name="Jarju S."/>
            <person name="Secka A."/>
            <person name="Antonio M."/>
            <person name="Oren A."/>
            <person name="Chaudhuri R.R."/>
            <person name="La Ragione R."/>
            <person name="Hildebrand F."/>
            <person name="Pallen M.J."/>
        </authorList>
    </citation>
    <scope>NUCLEOTIDE SEQUENCE</scope>
    <source>
        <strain evidence="3">CHK179-28034</strain>
    </source>
</reference>
<accession>A0A9D2EM63</accession>
<organism evidence="3 4">
    <name type="scientific">Candidatus Anaerobutyricum stercoris</name>
    <dbReference type="NCBI Taxonomy" id="2838457"/>
    <lineage>
        <taxon>Bacteria</taxon>
        <taxon>Bacillati</taxon>
        <taxon>Bacillota</taxon>
        <taxon>Clostridia</taxon>
        <taxon>Lachnospirales</taxon>
        <taxon>Lachnospiraceae</taxon>
        <taxon>Anaerobutyricum</taxon>
    </lineage>
</organism>
<gene>
    <name evidence="3" type="ORF">H9968_09680</name>
</gene>
<proteinExistence type="predicted"/>
<feature type="transmembrane region" description="Helical" evidence="1">
    <location>
        <begin position="57"/>
        <end position="73"/>
    </location>
</feature>
<keyword evidence="3" id="KW-0378">Hydrolase</keyword>
<dbReference type="Proteomes" id="UP000824049">
    <property type="component" value="Unassembled WGS sequence"/>
</dbReference>
<dbReference type="InterPro" id="IPR003675">
    <property type="entry name" value="Rce1/LyrA-like_dom"/>
</dbReference>
<dbReference type="Pfam" id="PF02517">
    <property type="entry name" value="Rce1-like"/>
    <property type="match status" value="1"/>
</dbReference>
<dbReference type="InterPro" id="IPR052710">
    <property type="entry name" value="CAAX_protease"/>
</dbReference>
<comment type="caution">
    <text evidence="3">The sequence shown here is derived from an EMBL/GenBank/DDBJ whole genome shotgun (WGS) entry which is preliminary data.</text>
</comment>
<keyword evidence="1" id="KW-0812">Transmembrane</keyword>
<dbReference type="EMBL" id="DXBR01000088">
    <property type="protein sequence ID" value="HIZ40174.1"/>
    <property type="molecule type" value="Genomic_DNA"/>
</dbReference>
<protein>
    <submittedName>
        <fullName evidence="3">CPBP family intramembrane metalloprotease</fullName>
    </submittedName>
</protein>
<dbReference type="PANTHER" id="PTHR36435">
    <property type="entry name" value="SLR1288 PROTEIN"/>
    <property type="match status" value="1"/>
</dbReference>
<evidence type="ECO:0000313" key="3">
    <source>
        <dbReference type="EMBL" id="HIZ40174.1"/>
    </source>
</evidence>
<feature type="transmembrane region" description="Helical" evidence="1">
    <location>
        <begin position="189"/>
        <end position="222"/>
    </location>
</feature>
<reference evidence="3" key="2">
    <citation type="submission" date="2021-04" db="EMBL/GenBank/DDBJ databases">
        <authorList>
            <person name="Gilroy R."/>
        </authorList>
    </citation>
    <scope>NUCLEOTIDE SEQUENCE</scope>
    <source>
        <strain evidence="3">CHK179-28034</strain>
    </source>
</reference>
<name>A0A9D2EM63_9FIRM</name>
<evidence type="ECO:0000259" key="2">
    <source>
        <dbReference type="Pfam" id="PF02517"/>
    </source>
</evidence>
<dbReference type="GO" id="GO:0008237">
    <property type="term" value="F:metallopeptidase activity"/>
    <property type="evidence" value="ECO:0007669"/>
    <property type="project" value="UniProtKB-KW"/>
</dbReference>
<feature type="transmembrane region" description="Helical" evidence="1">
    <location>
        <begin position="118"/>
        <end position="137"/>
    </location>
</feature>
<keyword evidence="3" id="KW-0482">Metalloprotease</keyword>
<keyword evidence="1" id="KW-1133">Transmembrane helix</keyword>
<evidence type="ECO:0000313" key="4">
    <source>
        <dbReference type="Proteomes" id="UP000824049"/>
    </source>
</evidence>